<protein>
    <recommendedName>
        <fullName evidence="3">Bacterial repeat domain-containing protein</fullName>
    </recommendedName>
</protein>
<evidence type="ECO:0000313" key="2">
    <source>
        <dbReference type="Proteomes" id="UP000004756"/>
    </source>
</evidence>
<reference evidence="1 2" key="1">
    <citation type="submission" date="2009-02" db="EMBL/GenBank/DDBJ databases">
        <title>Draft genome sequence of Clostridium asparagiforme (DSM 15981).</title>
        <authorList>
            <person name="Sudarsanam P."/>
            <person name="Ley R."/>
            <person name="Guruge J."/>
            <person name="Turnbaugh P.J."/>
            <person name="Mahowald M."/>
            <person name="Liep D."/>
            <person name="Gordon J."/>
        </authorList>
    </citation>
    <scope>NUCLEOTIDE SEQUENCE [LARGE SCALE GENOMIC DNA]</scope>
    <source>
        <strain evidence="1 2">DSM 15981</strain>
    </source>
</reference>
<dbReference type="RefSeq" id="WP_007718209.1">
    <property type="nucleotide sequence ID" value="NZ_GG657592.1"/>
</dbReference>
<evidence type="ECO:0008006" key="3">
    <source>
        <dbReference type="Google" id="ProtNLM"/>
    </source>
</evidence>
<comment type="caution">
    <text evidence="1">The sequence shown here is derived from an EMBL/GenBank/DDBJ whole genome shotgun (WGS) entry which is preliminary data.</text>
</comment>
<proteinExistence type="predicted"/>
<sequence length="570" mass="61209">MTTLKSSRRKNMRFRIKKQLAFLFTVIIIAVQFPYAALAETDVRDIQTVASFSALGDDVKKQTVPIGTEQEELILPDQLEVEIIASQEERTDTATPSEAEKDMVLDEETVYPAWIPVTWDSEPEYDGDTEGRYVFTADTGGYVLADSAKLPGITVTVEKNSEILPPDDSSARLVSSLMDGGGMKVFKSYAAFKQAFRDESIQGGDVILVSFIPDDSERVYFYYRPGLMEVSIIWDVGEELESTFENVGRFTLKQGDIHLEGKVGTLIIEDGIASIGASEINDITMLGGYLYTGSSNRITGGFIYQGGTIDGALGLSGDGVFINDSDKVVEVTLGSTLYALLPGSELKADGTVRYPIVLETVEGGTAAVSHTMAAADEVLSFEAIPKKGYVFKRWLVVDAYGMSQIFSESTTPSASMPMISSGITVTPIFYSTDASLSSLQYQVEGKAPAAVPGFTGYQDTYHVFLPPDTPQSAVIALKGVPAHQEAKVVGNPQITLSRGAGAASLTVAAQEDTVQKNYTVNFTVTGKNGTSDSSGDSSGGGSSTVDLSVLYGNWEQIVTGGWMFKMTNGS</sequence>
<dbReference type="EMBL" id="ACCJ01000502">
    <property type="protein sequence ID" value="EEG51953.1"/>
    <property type="molecule type" value="Genomic_DNA"/>
</dbReference>
<feature type="non-terminal residue" evidence="1">
    <location>
        <position position="570"/>
    </location>
</feature>
<organism evidence="1 2">
    <name type="scientific">[Clostridium] asparagiforme DSM 15981</name>
    <dbReference type="NCBI Taxonomy" id="518636"/>
    <lineage>
        <taxon>Bacteria</taxon>
        <taxon>Bacillati</taxon>
        <taxon>Bacillota</taxon>
        <taxon>Clostridia</taxon>
        <taxon>Lachnospirales</taxon>
        <taxon>Lachnospiraceae</taxon>
        <taxon>Enterocloster</taxon>
    </lineage>
</organism>
<evidence type="ECO:0000313" key="1">
    <source>
        <dbReference type="EMBL" id="EEG51953.1"/>
    </source>
</evidence>
<keyword evidence="2" id="KW-1185">Reference proteome</keyword>
<dbReference type="Proteomes" id="UP000004756">
    <property type="component" value="Unassembled WGS sequence"/>
</dbReference>
<gene>
    <name evidence="1" type="ORF">CLOSTASPAR_05997</name>
</gene>
<dbReference type="HOGENOM" id="CLU_479453_0_0_9"/>
<accession>C0D9P7</accession>
<dbReference type="AlphaFoldDB" id="C0D9P7"/>
<name>C0D9P7_9FIRM</name>